<reference evidence="1" key="1">
    <citation type="journal article" date="2023" name="Mol. Phylogenet. Evol.">
        <title>Genome-scale phylogeny and comparative genomics of the fungal order Sordariales.</title>
        <authorList>
            <person name="Hensen N."/>
            <person name="Bonometti L."/>
            <person name="Westerberg I."/>
            <person name="Brannstrom I.O."/>
            <person name="Guillou S."/>
            <person name="Cros-Aarteil S."/>
            <person name="Calhoun S."/>
            <person name="Haridas S."/>
            <person name="Kuo A."/>
            <person name="Mondo S."/>
            <person name="Pangilinan J."/>
            <person name="Riley R."/>
            <person name="LaButti K."/>
            <person name="Andreopoulos B."/>
            <person name="Lipzen A."/>
            <person name="Chen C."/>
            <person name="Yan M."/>
            <person name="Daum C."/>
            <person name="Ng V."/>
            <person name="Clum A."/>
            <person name="Steindorff A."/>
            <person name="Ohm R.A."/>
            <person name="Martin F."/>
            <person name="Silar P."/>
            <person name="Natvig D.O."/>
            <person name="Lalanne C."/>
            <person name="Gautier V."/>
            <person name="Ament-Velasquez S.L."/>
            <person name="Kruys A."/>
            <person name="Hutchinson M.I."/>
            <person name="Powell A.J."/>
            <person name="Barry K."/>
            <person name="Miller A.N."/>
            <person name="Grigoriev I.V."/>
            <person name="Debuchy R."/>
            <person name="Gladieux P."/>
            <person name="Hiltunen Thoren M."/>
            <person name="Johannesson H."/>
        </authorList>
    </citation>
    <scope>NUCLEOTIDE SEQUENCE</scope>
    <source>
        <strain evidence="1">CBS 123565</strain>
    </source>
</reference>
<keyword evidence="2" id="KW-1185">Reference proteome</keyword>
<name>A0AAN6ZDU1_9PEZI</name>
<dbReference type="Proteomes" id="UP001304895">
    <property type="component" value="Unassembled WGS sequence"/>
</dbReference>
<protein>
    <submittedName>
        <fullName evidence="1">Uncharacterized protein</fullName>
    </submittedName>
</protein>
<proteinExistence type="predicted"/>
<evidence type="ECO:0000313" key="1">
    <source>
        <dbReference type="EMBL" id="KAK4133809.1"/>
    </source>
</evidence>
<organism evidence="1 2">
    <name type="scientific">Trichocladium antarcticum</name>
    <dbReference type="NCBI Taxonomy" id="1450529"/>
    <lineage>
        <taxon>Eukaryota</taxon>
        <taxon>Fungi</taxon>
        <taxon>Dikarya</taxon>
        <taxon>Ascomycota</taxon>
        <taxon>Pezizomycotina</taxon>
        <taxon>Sordariomycetes</taxon>
        <taxon>Sordariomycetidae</taxon>
        <taxon>Sordariales</taxon>
        <taxon>Chaetomiaceae</taxon>
        <taxon>Trichocladium</taxon>
    </lineage>
</organism>
<comment type="caution">
    <text evidence="1">The sequence shown here is derived from an EMBL/GenBank/DDBJ whole genome shotgun (WGS) entry which is preliminary data.</text>
</comment>
<sequence>MVHALSGRLLPPHLQESALCDHCSHENPRTARGPFGIVLWTLCRPRNCAFSLAGSMAALEFLDGSAGARSERRRRIDKLRDTSGIPLASWHRMAASTWPWRKMPARYAHVRRMPCPDPLVGHLPARRPTRGNAWYRRQQIPSSRAVPDRGCLRSVLRKAVGSPSVGKHRGRLKNLTHLRLAQQRRKAISPGGSWEIRAPICNGGNHLTSPPGPGGWLIAAANVGI</sequence>
<reference evidence="1" key="2">
    <citation type="submission" date="2023-05" db="EMBL/GenBank/DDBJ databases">
        <authorList>
            <consortium name="Lawrence Berkeley National Laboratory"/>
            <person name="Steindorff A."/>
            <person name="Hensen N."/>
            <person name="Bonometti L."/>
            <person name="Westerberg I."/>
            <person name="Brannstrom I.O."/>
            <person name="Guillou S."/>
            <person name="Cros-Aarteil S."/>
            <person name="Calhoun S."/>
            <person name="Haridas S."/>
            <person name="Kuo A."/>
            <person name="Mondo S."/>
            <person name="Pangilinan J."/>
            <person name="Riley R."/>
            <person name="Labutti K."/>
            <person name="Andreopoulos B."/>
            <person name="Lipzen A."/>
            <person name="Chen C."/>
            <person name="Yanf M."/>
            <person name="Daum C."/>
            <person name="Ng V."/>
            <person name="Clum A."/>
            <person name="Ohm R."/>
            <person name="Martin F."/>
            <person name="Silar P."/>
            <person name="Natvig D."/>
            <person name="Lalanne C."/>
            <person name="Gautier V."/>
            <person name="Ament-Velasquez S.L."/>
            <person name="Kruys A."/>
            <person name="Hutchinson M.I."/>
            <person name="Powell A.J."/>
            <person name="Barry K."/>
            <person name="Miller A.N."/>
            <person name="Grigoriev I.V."/>
            <person name="Debuchy R."/>
            <person name="Gladieux P."/>
            <person name="Thoren M.H."/>
            <person name="Johannesson H."/>
        </authorList>
    </citation>
    <scope>NUCLEOTIDE SEQUENCE</scope>
    <source>
        <strain evidence="1">CBS 123565</strain>
    </source>
</reference>
<dbReference type="EMBL" id="MU853411">
    <property type="protein sequence ID" value="KAK4133809.1"/>
    <property type="molecule type" value="Genomic_DNA"/>
</dbReference>
<gene>
    <name evidence="1" type="ORF">BT67DRAFT_442733</name>
</gene>
<evidence type="ECO:0000313" key="2">
    <source>
        <dbReference type="Proteomes" id="UP001304895"/>
    </source>
</evidence>
<dbReference type="AlphaFoldDB" id="A0AAN6ZDU1"/>
<accession>A0AAN6ZDU1</accession>